<name>A0A4Z0YPH9_9PEZI</name>
<feature type="compositionally biased region" description="Pro residues" evidence="1">
    <location>
        <begin position="53"/>
        <end position="66"/>
    </location>
</feature>
<comment type="caution">
    <text evidence="2">The sequence shown here is derived from an EMBL/GenBank/DDBJ whole genome shotgun (WGS) entry which is preliminary data.</text>
</comment>
<proteinExistence type="predicted"/>
<feature type="compositionally biased region" description="Low complexity" evidence="1">
    <location>
        <begin position="67"/>
        <end position="83"/>
    </location>
</feature>
<gene>
    <name evidence="2" type="ORF">E0Z10_g9268</name>
</gene>
<feature type="region of interest" description="Disordered" evidence="1">
    <location>
        <begin position="34"/>
        <end position="126"/>
    </location>
</feature>
<dbReference type="EMBL" id="SKBN01000282">
    <property type="protein sequence ID" value="TGJ79496.1"/>
    <property type="molecule type" value="Genomic_DNA"/>
</dbReference>
<dbReference type="AlphaFoldDB" id="A0A4Z0YPH9"/>
<protein>
    <submittedName>
        <fullName evidence="2">Uncharacterized protein</fullName>
    </submittedName>
</protein>
<evidence type="ECO:0000256" key="1">
    <source>
        <dbReference type="SAM" id="MobiDB-lite"/>
    </source>
</evidence>
<sequence length="126" mass="13233">MSRHLAHSTTSYSNLEYSFRYPIIPYSRPRCLARVHGPPPATRARASSSLSTPLPPSSAPPSPRPRSPLAAEPVVKPVKPAGVTKKKAAPKKDGAVAKVKAAAKKVEAKAKKVTPKPKAAPVAAAK</sequence>
<reference evidence="2 3" key="1">
    <citation type="submission" date="2019-03" db="EMBL/GenBank/DDBJ databases">
        <title>Draft genome sequence of Xylaria hypoxylon DSM 108379, a ubiquitous saprotrophic-parasitic fungi on hardwood.</title>
        <authorList>
            <person name="Buettner E."/>
            <person name="Leonhardt S."/>
            <person name="Gebauer A.M."/>
            <person name="Liers C."/>
            <person name="Hofrichter M."/>
            <person name="Kellner H."/>
        </authorList>
    </citation>
    <scope>NUCLEOTIDE SEQUENCE [LARGE SCALE GENOMIC DNA]</scope>
    <source>
        <strain evidence="2 3">DSM 108379</strain>
    </source>
</reference>
<dbReference type="Proteomes" id="UP000297716">
    <property type="component" value="Unassembled WGS sequence"/>
</dbReference>
<evidence type="ECO:0000313" key="3">
    <source>
        <dbReference type="Proteomes" id="UP000297716"/>
    </source>
</evidence>
<organism evidence="2 3">
    <name type="scientific">Xylaria hypoxylon</name>
    <dbReference type="NCBI Taxonomy" id="37992"/>
    <lineage>
        <taxon>Eukaryota</taxon>
        <taxon>Fungi</taxon>
        <taxon>Dikarya</taxon>
        <taxon>Ascomycota</taxon>
        <taxon>Pezizomycotina</taxon>
        <taxon>Sordariomycetes</taxon>
        <taxon>Xylariomycetidae</taxon>
        <taxon>Xylariales</taxon>
        <taxon>Xylariaceae</taxon>
        <taxon>Xylaria</taxon>
    </lineage>
</organism>
<evidence type="ECO:0000313" key="2">
    <source>
        <dbReference type="EMBL" id="TGJ79496.1"/>
    </source>
</evidence>
<feature type="compositionally biased region" description="Low complexity" evidence="1">
    <location>
        <begin position="42"/>
        <end position="52"/>
    </location>
</feature>
<feature type="compositionally biased region" description="Low complexity" evidence="1">
    <location>
        <begin position="116"/>
        <end position="126"/>
    </location>
</feature>
<accession>A0A4Z0YPH9</accession>
<keyword evidence="3" id="KW-1185">Reference proteome</keyword>